<comment type="caution">
    <text evidence="9">The sequence shown here is derived from an EMBL/GenBank/DDBJ whole genome shotgun (WGS) entry which is preliminary data.</text>
</comment>
<evidence type="ECO:0000256" key="2">
    <source>
        <dbReference type="ARBA" id="ARBA00022475"/>
    </source>
</evidence>
<dbReference type="InterPro" id="IPR022764">
    <property type="entry name" value="Peptidase_S54_rhomboid_dom"/>
</dbReference>
<feature type="transmembrane region" description="Helical" evidence="7">
    <location>
        <begin position="117"/>
        <end position="136"/>
    </location>
</feature>
<evidence type="ECO:0000256" key="1">
    <source>
        <dbReference type="ARBA" id="ARBA00004141"/>
    </source>
</evidence>
<feature type="domain" description="Peptidase S54 rhomboid" evidence="8">
    <location>
        <begin position="59"/>
        <end position="198"/>
    </location>
</feature>
<name>A0ABT0S3K4_9SPHN</name>
<evidence type="ECO:0000256" key="6">
    <source>
        <dbReference type="ARBA" id="ARBA00023136"/>
    </source>
</evidence>
<dbReference type="GO" id="GO:0008233">
    <property type="term" value="F:peptidase activity"/>
    <property type="evidence" value="ECO:0007669"/>
    <property type="project" value="UniProtKB-KW"/>
</dbReference>
<evidence type="ECO:0000259" key="8">
    <source>
        <dbReference type="Pfam" id="PF01694"/>
    </source>
</evidence>
<evidence type="ECO:0000256" key="4">
    <source>
        <dbReference type="ARBA" id="ARBA00022692"/>
    </source>
</evidence>
<feature type="transmembrane region" description="Helical" evidence="7">
    <location>
        <begin position="92"/>
        <end position="111"/>
    </location>
</feature>
<dbReference type="SUPFAM" id="SSF144091">
    <property type="entry name" value="Rhomboid-like"/>
    <property type="match status" value="1"/>
</dbReference>
<keyword evidence="3" id="KW-0997">Cell inner membrane</keyword>
<feature type="transmembrane region" description="Helical" evidence="7">
    <location>
        <begin position="157"/>
        <end position="175"/>
    </location>
</feature>
<keyword evidence="10" id="KW-1185">Reference proteome</keyword>
<keyword evidence="6 7" id="KW-0472">Membrane</keyword>
<dbReference type="Gene3D" id="1.20.1540.10">
    <property type="entry name" value="Rhomboid-like"/>
    <property type="match status" value="1"/>
</dbReference>
<dbReference type="GO" id="GO:0006508">
    <property type="term" value="P:proteolysis"/>
    <property type="evidence" value="ECO:0007669"/>
    <property type="project" value="UniProtKB-KW"/>
</dbReference>
<protein>
    <submittedName>
        <fullName evidence="9">Rhomboid family intramembrane serine protease</fullName>
    </submittedName>
</protein>
<dbReference type="Proteomes" id="UP001165342">
    <property type="component" value="Unassembled WGS sequence"/>
</dbReference>
<keyword evidence="5 7" id="KW-1133">Transmembrane helix</keyword>
<feature type="transmembrane region" description="Helical" evidence="7">
    <location>
        <begin position="55"/>
        <end position="80"/>
    </location>
</feature>
<evidence type="ECO:0000256" key="7">
    <source>
        <dbReference type="SAM" id="Phobius"/>
    </source>
</evidence>
<sequence length="208" mass="22013">MDRIPRTATVAISAFTVLAWLITSIAFPGEAAMVLGFTPARLSGGDVPWAVIPAFLTPLTATIAHAGLVHIGFNMLMLAWCGMAVERVLGPWGLIILYVVGAYAAAAGQWLADPMGVIPMSGASGAVSAVLGAYSLSFGRAKQLTRSVRVNRWLNSAWLLVAWVGLQLAIGWLAGVQGVLLATPAHIGGFLAGILLQRPLLLWRYRRA</sequence>
<dbReference type="PANTHER" id="PTHR43066">
    <property type="entry name" value="RHOMBOID-RELATED PROTEIN"/>
    <property type="match status" value="1"/>
</dbReference>
<dbReference type="InterPro" id="IPR035952">
    <property type="entry name" value="Rhomboid-like_sf"/>
</dbReference>
<keyword evidence="4 7" id="KW-0812">Transmembrane</keyword>
<feature type="transmembrane region" description="Helical" evidence="7">
    <location>
        <begin position="181"/>
        <end position="203"/>
    </location>
</feature>
<comment type="subcellular location">
    <subcellularLocation>
        <location evidence="1">Membrane</location>
        <topology evidence="1">Multi-pass membrane protein</topology>
    </subcellularLocation>
</comment>
<keyword evidence="9" id="KW-0645">Protease</keyword>
<gene>
    <name evidence="9" type="ORF">LZ538_10150</name>
</gene>
<proteinExistence type="predicted"/>
<evidence type="ECO:0000256" key="3">
    <source>
        <dbReference type="ARBA" id="ARBA00022519"/>
    </source>
</evidence>
<keyword evidence="2" id="KW-1003">Cell membrane</keyword>
<organism evidence="9 10">
    <name type="scientific">Sphingomonas hankyongi</name>
    <dbReference type="NCBI Taxonomy" id="2908209"/>
    <lineage>
        <taxon>Bacteria</taxon>
        <taxon>Pseudomonadati</taxon>
        <taxon>Pseudomonadota</taxon>
        <taxon>Alphaproteobacteria</taxon>
        <taxon>Sphingomonadales</taxon>
        <taxon>Sphingomonadaceae</taxon>
        <taxon>Sphingomonas</taxon>
    </lineage>
</organism>
<evidence type="ECO:0000313" key="9">
    <source>
        <dbReference type="EMBL" id="MCL6730411.1"/>
    </source>
</evidence>
<accession>A0ABT0S3K4</accession>
<keyword evidence="9" id="KW-0378">Hydrolase</keyword>
<evidence type="ECO:0000313" key="10">
    <source>
        <dbReference type="Proteomes" id="UP001165342"/>
    </source>
</evidence>
<dbReference type="Pfam" id="PF01694">
    <property type="entry name" value="Rhomboid"/>
    <property type="match status" value="1"/>
</dbReference>
<dbReference type="RefSeq" id="WP_249831897.1">
    <property type="nucleotide sequence ID" value="NZ_JAMGBE010000003.1"/>
</dbReference>
<dbReference type="EMBL" id="JAMGBE010000003">
    <property type="protein sequence ID" value="MCL6730411.1"/>
    <property type="molecule type" value="Genomic_DNA"/>
</dbReference>
<reference evidence="9" key="1">
    <citation type="submission" date="2022-05" db="EMBL/GenBank/DDBJ databases">
        <authorList>
            <person name="Jo J.-H."/>
            <person name="Im W.-T."/>
        </authorList>
    </citation>
    <scope>NUCLEOTIDE SEQUENCE</scope>
    <source>
        <strain evidence="9">SE220</strain>
    </source>
</reference>
<evidence type="ECO:0000256" key="5">
    <source>
        <dbReference type="ARBA" id="ARBA00022989"/>
    </source>
</evidence>
<dbReference type="PANTHER" id="PTHR43066:SF26">
    <property type="entry name" value="RHOMBOID PROTEASE GLPG"/>
    <property type="match status" value="1"/>
</dbReference>